<evidence type="ECO:0000313" key="2">
    <source>
        <dbReference type="Proteomes" id="UP000233276"/>
    </source>
</evidence>
<dbReference type="PROSITE" id="PS51502">
    <property type="entry name" value="S_R_A_B_BARREL"/>
    <property type="match status" value="1"/>
</dbReference>
<reference evidence="1 2" key="1">
    <citation type="submission" date="2017-12" db="EMBL/GenBank/DDBJ databases">
        <title>Isolation and characterization of estrogens degradatiion strain Microbacterium hominis SJTG1.</title>
        <authorList>
            <person name="Xiong W."/>
            <person name="Yin C."/>
            <person name="Zheng D."/>
            <person name="Liang R."/>
        </authorList>
    </citation>
    <scope>NUCLEOTIDE SEQUENCE [LARGE SCALE GENOMIC DNA]</scope>
    <source>
        <strain evidence="1 2">SJTG1</strain>
    </source>
</reference>
<sequence length="98" mass="10410">MIRHVVAWKLKSEDPVEKAAQAQKISADLLALRGVVPSIIEIAVGPDVVGGANWDVALVADFADQAGLDAYQTHPDHQAVVGYVRAVVADRVAVDLEV</sequence>
<dbReference type="AlphaFoldDB" id="A0A134DDE5"/>
<proteinExistence type="predicted"/>
<dbReference type="RefSeq" id="WP_060961069.1">
    <property type="nucleotide sequence ID" value="NZ_CP025299.1"/>
</dbReference>
<organism evidence="1 2">
    <name type="scientific">Microbacterium hominis</name>
    <dbReference type="NCBI Taxonomy" id="162426"/>
    <lineage>
        <taxon>Bacteria</taxon>
        <taxon>Bacillati</taxon>
        <taxon>Actinomycetota</taxon>
        <taxon>Actinomycetes</taxon>
        <taxon>Micrococcales</taxon>
        <taxon>Microbacteriaceae</taxon>
        <taxon>Microbacterium</taxon>
    </lineage>
</organism>
<dbReference type="Proteomes" id="UP000233276">
    <property type="component" value="Chromosome"/>
</dbReference>
<dbReference type="OrthoDB" id="6637496at2"/>
<dbReference type="InterPro" id="IPR011008">
    <property type="entry name" value="Dimeric_a/b-barrel"/>
</dbReference>
<dbReference type="SMART" id="SM00886">
    <property type="entry name" value="Dabb"/>
    <property type="match status" value="1"/>
</dbReference>
<dbReference type="Gene3D" id="3.30.70.100">
    <property type="match status" value="1"/>
</dbReference>
<dbReference type="EMBL" id="CP025299">
    <property type="protein sequence ID" value="AUG28684.1"/>
    <property type="molecule type" value="Genomic_DNA"/>
</dbReference>
<accession>A0A134DDE5</accession>
<evidence type="ECO:0000313" key="1">
    <source>
        <dbReference type="EMBL" id="AUG28684.1"/>
    </source>
</evidence>
<dbReference type="KEGG" id="mhos:CXR34_03850"/>
<dbReference type="SUPFAM" id="SSF54909">
    <property type="entry name" value="Dimeric alpha+beta barrel"/>
    <property type="match status" value="1"/>
</dbReference>
<dbReference type="Pfam" id="PF07876">
    <property type="entry name" value="Dabb"/>
    <property type="match status" value="1"/>
</dbReference>
<dbReference type="PANTHER" id="PTHR37832">
    <property type="entry name" value="BLL2683 PROTEIN"/>
    <property type="match status" value="1"/>
</dbReference>
<dbReference type="InterPro" id="IPR013097">
    <property type="entry name" value="Dabb"/>
</dbReference>
<gene>
    <name evidence="1" type="ORF">CXR34_03850</name>
</gene>
<dbReference type="PANTHER" id="PTHR37832:SF1">
    <property type="entry name" value="STRESS-RESPONSE A_B BARREL DOMAIN-CONTAINING PROTEIN"/>
    <property type="match status" value="1"/>
</dbReference>
<protein>
    <submittedName>
        <fullName evidence="1">Stress responsive alpha-beta barrel domain-containing protein</fullName>
    </submittedName>
</protein>
<name>A0A134DDE5_9MICO</name>